<evidence type="ECO:0000256" key="1">
    <source>
        <dbReference type="SAM" id="MobiDB-lite"/>
    </source>
</evidence>
<dbReference type="GeneID" id="63027026"/>
<organism evidence="2 3">
    <name type="scientific">Gordonia phage MelBins</name>
    <dbReference type="NCBI Taxonomy" id="2656540"/>
    <lineage>
        <taxon>Viruses</taxon>
        <taxon>Duplodnaviria</taxon>
        <taxon>Heunggongvirae</taxon>
        <taxon>Uroviricota</taxon>
        <taxon>Caudoviricetes</taxon>
        <taxon>Stackebrandtviridae</taxon>
        <taxon>Schenleyvirinae</taxon>
        <taxon>Leonardvirus</taxon>
        <taxon>Leonardvirus melbins</taxon>
    </lineage>
</organism>
<protein>
    <submittedName>
        <fullName evidence="2">Helix-turn-helix DNA binding protein</fullName>
    </submittedName>
</protein>
<evidence type="ECO:0000313" key="3">
    <source>
        <dbReference type="Proteomes" id="UP000425543"/>
    </source>
</evidence>
<keyword evidence="3" id="KW-1185">Reference proteome</keyword>
<evidence type="ECO:0000313" key="2">
    <source>
        <dbReference type="EMBL" id="QGJ93642.1"/>
    </source>
</evidence>
<dbReference type="KEGG" id="vg:63027026"/>
<accession>A0A649VNY2</accession>
<name>A0A649VNY2_9CAUD</name>
<feature type="region of interest" description="Disordered" evidence="1">
    <location>
        <begin position="36"/>
        <end position="59"/>
    </location>
</feature>
<dbReference type="Proteomes" id="UP000425543">
    <property type="component" value="Segment"/>
</dbReference>
<proteinExistence type="predicted"/>
<sequence length="83" mass="9429">MAQRQLDLVAFAELAGVKYSTMRKYHQRSIQRRKEAAADKSVTIPSWMVPPPDGHVGQSPFWHERTARKWIDARPRAGAGRTA</sequence>
<dbReference type="EMBL" id="MN586028">
    <property type="protein sequence ID" value="QGJ93642.1"/>
    <property type="molecule type" value="Genomic_DNA"/>
</dbReference>
<gene>
    <name evidence="2" type="primary">88</name>
    <name evidence="2" type="ORF">SEA_MELBINS_88</name>
</gene>
<reference evidence="2 3" key="1">
    <citation type="submission" date="2019-10" db="EMBL/GenBank/DDBJ databases">
        <authorList>
            <person name="Hernandez-Flores M.J."/>
            <person name="Aleman-Lozada M."/>
            <person name="Aponte-Olivieri F."/>
            <person name="Cruz-Velazquez M.A."/>
            <person name="Diaz-Melendez B.J."/>
            <person name="Jana-Martinez N.E."/>
            <person name="Medina-Santiago V."/>
            <person name="Mercado-Mulero C."/>
            <person name="Herrera-DelValle R.J."/>
            <person name="Ocasio-Caldero C.E."/>
            <person name="Silva-Martinez J.O."/>
            <person name="Fernandez-Martinez M."/>
            <person name="Vazquez E."/>
            <person name="Rubin M.R."/>
            <person name="Fryberger R.B."/>
            <person name="Garlena R.A."/>
            <person name="Russell D.A."/>
            <person name="Pope W.H."/>
            <person name="Jacobs-Sera D."/>
            <person name="Hatfull G.F."/>
        </authorList>
    </citation>
    <scope>NUCLEOTIDE SEQUENCE [LARGE SCALE GENOMIC DNA]</scope>
</reference>
<dbReference type="RefSeq" id="YP_010002476.1">
    <property type="nucleotide sequence ID" value="NC_053244.1"/>
</dbReference>